<name>A0A364NSH3_9PROT</name>
<dbReference type="RefSeq" id="WP_146747842.1">
    <property type="nucleotide sequence ID" value="NZ_PGTO01000049.1"/>
</dbReference>
<evidence type="ECO:0000313" key="8">
    <source>
        <dbReference type="Proteomes" id="UP000251075"/>
    </source>
</evidence>
<keyword evidence="3" id="KW-1133">Transmembrane helix</keyword>
<proteinExistence type="predicted"/>
<dbReference type="InterPro" id="IPR013783">
    <property type="entry name" value="Ig-like_fold"/>
</dbReference>
<dbReference type="OrthoDB" id="7329695at2"/>
<dbReference type="Pfam" id="PF17803">
    <property type="entry name" value="Cadherin_4"/>
    <property type="match status" value="6"/>
</dbReference>
<feature type="domain" description="PKD" evidence="5">
    <location>
        <begin position="1023"/>
        <end position="1075"/>
    </location>
</feature>
<dbReference type="Pfam" id="PF17963">
    <property type="entry name" value="Big_9"/>
    <property type="match status" value="1"/>
</dbReference>
<dbReference type="PROSITE" id="PS50093">
    <property type="entry name" value="PKD"/>
    <property type="match status" value="1"/>
</dbReference>
<evidence type="ECO:0000259" key="5">
    <source>
        <dbReference type="PROSITE" id="PS50093"/>
    </source>
</evidence>
<dbReference type="SMART" id="SM00112">
    <property type="entry name" value="CA"/>
    <property type="match status" value="2"/>
</dbReference>
<dbReference type="InterPro" id="IPR000601">
    <property type="entry name" value="PKD_dom"/>
</dbReference>
<dbReference type="Pfam" id="PF18911">
    <property type="entry name" value="PKD_4"/>
    <property type="match status" value="1"/>
</dbReference>
<feature type="domain" description="Cadherin" evidence="6">
    <location>
        <begin position="1091"/>
        <end position="1190"/>
    </location>
</feature>
<evidence type="ECO:0000256" key="1">
    <source>
        <dbReference type="ARBA" id="ARBA00004167"/>
    </source>
</evidence>
<accession>A0A364NSH3</accession>
<dbReference type="Gene3D" id="3.40.50.880">
    <property type="match status" value="1"/>
</dbReference>
<evidence type="ECO:0000313" key="7">
    <source>
        <dbReference type="EMBL" id="RAU19982.1"/>
    </source>
</evidence>
<gene>
    <name evidence="7" type="ORF">CU669_20845</name>
</gene>
<dbReference type="EMBL" id="PGTO01000049">
    <property type="protein sequence ID" value="RAU19982.1"/>
    <property type="molecule type" value="Genomic_DNA"/>
</dbReference>
<dbReference type="NCBIfam" id="NF012211">
    <property type="entry name" value="tand_rpt_95"/>
    <property type="match status" value="3"/>
</dbReference>
<evidence type="ECO:0000256" key="2">
    <source>
        <dbReference type="ARBA" id="ARBA00022692"/>
    </source>
</evidence>
<dbReference type="Gene3D" id="2.60.40.10">
    <property type="entry name" value="Immunoglobulins"/>
    <property type="match status" value="4"/>
</dbReference>
<dbReference type="InterPro" id="IPR022409">
    <property type="entry name" value="PKD/Chitinase_dom"/>
</dbReference>
<dbReference type="GO" id="GO:0007156">
    <property type="term" value="P:homophilic cell adhesion via plasma membrane adhesion molecules"/>
    <property type="evidence" value="ECO:0007669"/>
    <property type="project" value="InterPro"/>
</dbReference>
<evidence type="ECO:0000256" key="4">
    <source>
        <dbReference type="ARBA" id="ARBA00023180"/>
    </source>
</evidence>
<dbReference type="SUPFAM" id="SSF49299">
    <property type="entry name" value="PKD domain"/>
    <property type="match status" value="1"/>
</dbReference>
<dbReference type="Proteomes" id="UP000251075">
    <property type="component" value="Unassembled WGS sequence"/>
</dbReference>
<dbReference type="SUPFAM" id="SSF52317">
    <property type="entry name" value="Class I glutamine amidotransferase-like"/>
    <property type="match status" value="1"/>
</dbReference>
<dbReference type="Gene3D" id="2.60.40.60">
    <property type="entry name" value="Cadherins"/>
    <property type="match status" value="1"/>
</dbReference>
<keyword evidence="3" id="KW-0472">Membrane</keyword>
<dbReference type="NCBIfam" id="TIGR01965">
    <property type="entry name" value="VCBS_repeat"/>
    <property type="match status" value="7"/>
</dbReference>
<feature type="domain" description="Cadherin" evidence="6">
    <location>
        <begin position="489"/>
        <end position="590"/>
    </location>
</feature>
<feature type="non-terminal residue" evidence="7">
    <location>
        <position position="1"/>
    </location>
</feature>
<reference evidence="7 8" key="1">
    <citation type="submission" date="2017-11" db="EMBL/GenBank/DDBJ databases">
        <title>Draft genome sequence of magnetotactic bacterium Magnetospirillum kuznetsovii LBB-42.</title>
        <authorList>
            <person name="Grouzdev D.S."/>
            <person name="Rysina M.S."/>
            <person name="Baslerov R.V."/>
            <person name="Koziaeva V."/>
        </authorList>
    </citation>
    <scope>NUCLEOTIDE SEQUENCE [LARGE SCALE GENOMIC DNA]</scope>
    <source>
        <strain evidence="7 8">LBB-42</strain>
    </source>
</reference>
<keyword evidence="8" id="KW-1185">Reference proteome</keyword>
<feature type="non-terminal residue" evidence="7">
    <location>
        <position position="1407"/>
    </location>
</feature>
<dbReference type="CDD" id="cd11304">
    <property type="entry name" value="Cadherin_repeat"/>
    <property type="match status" value="2"/>
</dbReference>
<dbReference type="PANTHER" id="PTHR24028">
    <property type="entry name" value="CADHERIN-87A"/>
    <property type="match status" value="1"/>
</dbReference>
<dbReference type="InterPro" id="IPR029062">
    <property type="entry name" value="Class_I_gatase-like"/>
</dbReference>
<dbReference type="CDD" id="cd00146">
    <property type="entry name" value="PKD"/>
    <property type="match status" value="1"/>
</dbReference>
<comment type="subcellular location">
    <subcellularLocation>
        <location evidence="1">Membrane</location>
        <topology evidence="1">Single-pass membrane protein</topology>
    </subcellularLocation>
</comment>
<dbReference type="InterPro" id="IPR002126">
    <property type="entry name" value="Cadherin-like_dom"/>
</dbReference>
<keyword evidence="2" id="KW-0812">Transmembrane</keyword>
<dbReference type="InterPro" id="IPR040853">
    <property type="entry name" value="RapA2_cadherin-like"/>
</dbReference>
<dbReference type="PROSITE" id="PS50268">
    <property type="entry name" value="CADHERIN_2"/>
    <property type="match status" value="2"/>
</dbReference>
<protein>
    <recommendedName>
        <fullName evidence="9">Tandem-95 repeat protein</fullName>
    </recommendedName>
</protein>
<comment type="caution">
    <text evidence="7">The sequence shown here is derived from an EMBL/GenBank/DDBJ whole genome shotgun (WGS) entry which is preliminary data.</text>
</comment>
<dbReference type="SMART" id="SM00089">
    <property type="entry name" value="PKD"/>
    <property type="match status" value="1"/>
</dbReference>
<keyword evidence="4" id="KW-0325">Glycoprotein</keyword>
<dbReference type="InterPro" id="IPR050174">
    <property type="entry name" value="Protocadherin/Cadherin-CA"/>
</dbReference>
<dbReference type="InterPro" id="IPR035986">
    <property type="entry name" value="PKD_dom_sf"/>
</dbReference>
<evidence type="ECO:0008006" key="9">
    <source>
        <dbReference type="Google" id="ProtNLM"/>
    </source>
</evidence>
<dbReference type="InterPro" id="IPR010221">
    <property type="entry name" value="VCBS_dom"/>
</dbReference>
<dbReference type="GO" id="GO:0005509">
    <property type="term" value="F:calcium ion binding"/>
    <property type="evidence" value="ECO:0007669"/>
    <property type="project" value="InterPro"/>
</dbReference>
<organism evidence="7 8">
    <name type="scientific">Paramagnetospirillum kuznetsovii</name>
    <dbReference type="NCBI Taxonomy" id="2053833"/>
    <lineage>
        <taxon>Bacteria</taxon>
        <taxon>Pseudomonadati</taxon>
        <taxon>Pseudomonadota</taxon>
        <taxon>Alphaproteobacteria</taxon>
        <taxon>Rhodospirillales</taxon>
        <taxon>Magnetospirillaceae</taxon>
        <taxon>Paramagnetospirillum</taxon>
    </lineage>
</organism>
<dbReference type="PANTHER" id="PTHR24028:SF328">
    <property type="entry name" value="CADHERIN-3"/>
    <property type="match status" value="1"/>
</dbReference>
<dbReference type="InterPro" id="IPR015919">
    <property type="entry name" value="Cadherin-like_sf"/>
</dbReference>
<evidence type="ECO:0000256" key="3">
    <source>
        <dbReference type="ARBA" id="ARBA00022989"/>
    </source>
</evidence>
<evidence type="ECO:0000259" key="6">
    <source>
        <dbReference type="PROSITE" id="PS50268"/>
    </source>
</evidence>
<sequence length="1407" mass="142203">GQYGSFSVDANGAWSYQAGAHNELAANQVVSDSFTVAAADGTTTSVTVTLTGTNDAAVLSSATAALTETNAALSASGLLTISDVDSAATFVAQSGTAGQYGSFSVDANGAWSYQAGAHNEFTPGQTYLETFAVASADGTQTSVNVNIVGTNDVPVVRGDSATLGENLVGTFNVLANDSDPDAGDSLRLVSVSTAPGIGSVNIVDNQIVFTPNNASFDDLPVGGSRDVVINYTVADLSNATASGSLLVTVTGANDAPVAIDRSYNGYSTPGGLAAEKLVGANIALFDNGSFVDTSNGYWAESDNTQAALRGMGHTVSTFTGYAAGDFNAALAGKSVLVIPELEVGNLSASLSTDAAKAISDFVAGGGSLVLMADGANKDTAFLNRVFGFSVTDTDTYGSTFAKQSGAAGTTFGDDAASVPTADGTYPISAASLPPGSKVLFANGNEVGAALMPFGNGQVSFIAYDMFDARPVGSQDSGWLQVLDSAISHRTPATFTTVSEDGAAHSFSVTGTDVDSGAVLTYSKASDPTEGSVTVASNGVVTFSPGAGFQWLSAGDVTSFSFDVKVTDQYGASDIATVSIEVHGVNDAPVAAALTATGGENQTLTLDVLASATDVDMIHALTLSSASVGVNQGSVSVVNNQLVFNPGADFNHLAAGQTQTVVVSYTVKDEFGAASTATETITVTGTNDAPVLSSAVSALTESNTALSTGGTLTISDVDDGEAHFVAQSGTAGQYGTFAIDANGAWTYQAAAHNEFKAGQTYSETFAVASADGTQTSVTVNIAGSNDAAVLSSATANLTETDAALSTSGTLSISDVDSAATFVAQAGTAGQYGTFAIDATGAWTYQMNGVHNELKGGQTVTETFAVASADGTQTSVTVNIAGSDDPTQIIVANAPSVTEDTSLSALVNMSLSDPDMDPSQLQFSSGSFSGSYGAISQNASGAWTYTLTANGSSAIQSLGAGMSLTDMVLVRASGGASAWVPVTINGTNDAPTAVATTYEPTIMVGQAMTFRDYASTAVDANHYLVSYDWNFGDGSGVTQSSAADVTHVYGGAGVFMATLRVTNDLGMVATNTIPITVVDPNRAPSDIIFTSNGAAVASGSVAENAAAGTVVANLSSPDPDPADWVTLTLTDSAGGRFALNAQNQLVTTRPLDYETSADRTSTVTVTATDDHGATRVETFQVNTANVNDAPTTTNAAVYTNVGEVITGQLAASAAAPGSMTFSLAANDQPSQGRVVINADGSFTYTPKALGHGVDHFGYVVTGPDGQTVQGQIAVDINSPHLNLPDGGSTIANSPNTTTHDQVSLAALTDGSFVASWMSLGQDGSGWGVYGQHYDASGSKTGGEFRINTTTVSDQYQPSVTGLADGSFVATWQSYGQDGSGSGVYGQHFNANGSKIGGEFQINTTTASDQ</sequence>
<dbReference type="GO" id="GO:0005886">
    <property type="term" value="C:plasma membrane"/>
    <property type="evidence" value="ECO:0007669"/>
    <property type="project" value="TreeGrafter"/>
</dbReference>
<dbReference type="SUPFAM" id="SSF49313">
    <property type="entry name" value="Cadherin-like"/>
    <property type="match status" value="1"/>
</dbReference>